<accession>A0A482VZK2</accession>
<evidence type="ECO:0000313" key="3">
    <source>
        <dbReference type="Proteomes" id="UP000292052"/>
    </source>
</evidence>
<comment type="caution">
    <text evidence="2">The sequence shown here is derived from an EMBL/GenBank/DDBJ whole genome shotgun (WGS) entry which is preliminary data.</text>
</comment>
<gene>
    <name evidence="2" type="ORF">BDFB_011261</name>
</gene>
<evidence type="ECO:0000313" key="2">
    <source>
        <dbReference type="EMBL" id="RZC37747.1"/>
    </source>
</evidence>
<dbReference type="EMBL" id="QDEB01049620">
    <property type="protein sequence ID" value="RZC37747.1"/>
    <property type="molecule type" value="Genomic_DNA"/>
</dbReference>
<feature type="non-terminal residue" evidence="2">
    <location>
        <position position="287"/>
    </location>
</feature>
<reference evidence="2 3" key="1">
    <citation type="submission" date="2017-03" db="EMBL/GenBank/DDBJ databases">
        <title>Genome of the blue death feigning beetle - Asbolus verrucosus.</title>
        <authorList>
            <person name="Rider S.D."/>
        </authorList>
    </citation>
    <scope>NUCLEOTIDE SEQUENCE [LARGE SCALE GENOMIC DNA]</scope>
    <source>
        <strain evidence="2">Butters</strain>
        <tissue evidence="2">Head and leg muscle</tissue>
    </source>
</reference>
<keyword evidence="3" id="KW-1185">Reference proteome</keyword>
<dbReference type="InterPro" id="IPR004140">
    <property type="entry name" value="Exo70"/>
</dbReference>
<dbReference type="STRING" id="1661398.A0A482VZK2"/>
<dbReference type="Proteomes" id="UP000292052">
    <property type="component" value="Unassembled WGS sequence"/>
</dbReference>
<dbReference type="GO" id="GO:0006887">
    <property type="term" value="P:exocytosis"/>
    <property type="evidence" value="ECO:0007669"/>
    <property type="project" value="InterPro"/>
</dbReference>
<proteinExistence type="predicted"/>
<dbReference type="SUPFAM" id="SSF74788">
    <property type="entry name" value="Cullin repeat-like"/>
    <property type="match status" value="1"/>
</dbReference>
<dbReference type="OrthoDB" id="1922221at2759"/>
<dbReference type="PANTHER" id="PTHR12542">
    <property type="entry name" value="EXOCYST COMPLEX PROTEIN EXO70"/>
    <property type="match status" value="1"/>
</dbReference>
<organism evidence="2 3">
    <name type="scientific">Asbolus verrucosus</name>
    <name type="common">Desert ironclad beetle</name>
    <dbReference type="NCBI Taxonomy" id="1661398"/>
    <lineage>
        <taxon>Eukaryota</taxon>
        <taxon>Metazoa</taxon>
        <taxon>Ecdysozoa</taxon>
        <taxon>Arthropoda</taxon>
        <taxon>Hexapoda</taxon>
        <taxon>Insecta</taxon>
        <taxon>Pterygota</taxon>
        <taxon>Neoptera</taxon>
        <taxon>Endopterygota</taxon>
        <taxon>Coleoptera</taxon>
        <taxon>Polyphaga</taxon>
        <taxon>Cucujiformia</taxon>
        <taxon>Tenebrionidae</taxon>
        <taxon>Pimeliinae</taxon>
        <taxon>Asbolus</taxon>
    </lineage>
</organism>
<evidence type="ECO:0000256" key="1">
    <source>
        <dbReference type="ARBA" id="ARBA00026169"/>
    </source>
</evidence>
<protein>
    <recommendedName>
        <fullName evidence="1">Exocyst complex component 7</fullName>
    </recommendedName>
</protein>
<dbReference type="PANTHER" id="PTHR12542:SF41">
    <property type="entry name" value="EXOCYST COMPLEX COMPONENT 7"/>
    <property type="match status" value="1"/>
</dbReference>
<name>A0A482VZK2_ASBVE</name>
<dbReference type="AlphaFoldDB" id="A0A482VZK2"/>
<dbReference type="InterPro" id="IPR016159">
    <property type="entry name" value="Cullin_repeat-like_dom_sf"/>
</dbReference>
<dbReference type="Gene3D" id="1.20.1280.170">
    <property type="entry name" value="Exocyst complex component Exo70"/>
    <property type="match status" value="1"/>
</dbReference>
<dbReference type="GO" id="GO:0000145">
    <property type="term" value="C:exocyst"/>
    <property type="evidence" value="ECO:0007669"/>
    <property type="project" value="InterPro"/>
</dbReference>
<sequence length="287" mass="32936">MNVIEERKFEITSKLEKEKANLSLLTERLKKSSQITKGIDTILNTFEERLSRLEDTILPVYNDTENLQKSQLNIDRTLVLLDNVISYYNVSSEVESVVEKGPGEGGIELDEYLHSLNRLSKAQKYFEKHIPQSVELENVSTLFHKGSDKLNSEFKTILDKYNTPMLPVVLLDLISFDDSGNKEMKIPPVQIPEHNKAYLIKIANWLLDNGRDEYLTVYGKVRGAVLQRSLTMLRNHQKSVNASYNGEEFDNEQEMENYLICVIALHKLMQVEQSLIKGIIAPAHQPR</sequence>
<dbReference type="Pfam" id="PF20669">
    <property type="entry name" value="Exo70_N"/>
    <property type="match status" value="1"/>
</dbReference>